<proteinExistence type="predicted"/>
<feature type="modified residue" description="4-aspartylphosphate" evidence="1">
    <location>
        <position position="57"/>
    </location>
</feature>
<sequence>MNILVIDDDEIILFIHRTLLENEGINIPVSYFSSAVEALHFLDEHSTNLGKTLLLLDINMPEMNGWQLLAEIESRSYAHLISTVMVTSSVDVQDKKKAQLRYNVANFISKPITDTDIEQLRKSENLSIFFK</sequence>
<dbReference type="SMART" id="SM00448">
    <property type="entry name" value="REC"/>
    <property type="match status" value="1"/>
</dbReference>
<evidence type="ECO:0000256" key="1">
    <source>
        <dbReference type="PROSITE-ProRule" id="PRU00169"/>
    </source>
</evidence>
<evidence type="ECO:0000313" key="4">
    <source>
        <dbReference type="Proteomes" id="UP001595789"/>
    </source>
</evidence>
<gene>
    <name evidence="3" type="ORF">ACFOWA_07725</name>
</gene>
<dbReference type="InterPro" id="IPR001789">
    <property type="entry name" value="Sig_transdc_resp-reg_receiver"/>
</dbReference>
<dbReference type="Pfam" id="PF00072">
    <property type="entry name" value="Response_reg"/>
    <property type="match status" value="1"/>
</dbReference>
<dbReference type="PANTHER" id="PTHR44520">
    <property type="entry name" value="RESPONSE REGULATOR RCP1-RELATED"/>
    <property type="match status" value="1"/>
</dbReference>
<dbReference type="Proteomes" id="UP001595789">
    <property type="component" value="Unassembled WGS sequence"/>
</dbReference>
<dbReference type="InterPro" id="IPR052893">
    <property type="entry name" value="TCS_response_regulator"/>
</dbReference>
<dbReference type="RefSeq" id="WP_378983619.1">
    <property type="nucleotide sequence ID" value="NZ_JBHSBW010000007.1"/>
</dbReference>
<keyword evidence="1" id="KW-0597">Phosphoprotein</keyword>
<dbReference type="PANTHER" id="PTHR44520:SF2">
    <property type="entry name" value="RESPONSE REGULATOR RCP1"/>
    <property type="match status" value="1"/>
</dbReference>
<protein>
    <submittedName>
        <fullName evidence="3">Response regulator</fullName>
    </submittedName>
</protein>
<dbReference type="InterPro" id="IPR011006">
    <property type="entry name" value="CheY-like_superfamily"/>
</dbReference>
<name>A0ABV8P9Z8_9SPHI</name>
<reference evidence="4" key="1">
    <citation type="journal article" date="2019" name="Int. J. Syst. Evol. Microbiol.">
        <title>The Global Catalogue of Microorganisms (GCM) 10K type strain sequencing project: providing services to taxonomists for standard genome sequencing and annotation.</title>
        <authorList>
            <consortium name="The Broad Institute Genomics Platform"/>
            <consortium name="The Broad Institute Genome Sequencing Center for Infectious Disease"/>
            <person name="Wu L."/>
            <person name="Ma J."/>
        </authorList>
    </citation>
    <scope>NUCLEOTIDE SEQUENCE [LARGE SCALE GENOMIC DNA]</scope>
    <source>
        <strain evidence="4">CCM 8691</strain>
    </source>
</reference>
<feature type="domain" description="Response regulatory" evidence="2">
    <location>
        <begin position="2"/>
        <end position="125"/>
    </location>
</feature>
<dbReference type="PROSITE" id="PS50110">
    <property type="entry name" value="RESPONSE_REGULATORY"/>
    <property type="match status" value="1"/>
</dbReference>
<keyword evidence="4" id="KW-1185">Reference proteome</keyword>
<comment type="caution">
    <text evidence="3">The sequence shown here is derived from an EMBL/GenBank/DDBJ whole genome shotgun (WGS) entry which is preliminary data.</text>
</comment>
<evidence type="ECO:0000313" key="3">
    <source>
        <dbReference type="EMBL" id="MFC4211064.1"/>
    </source>
</evidence>
<dbReference type="SUPFAM" id="SSF52172">
    <property type="entry name" value="CheY-like"/>
    <property type="match status" value="1"/>
</dbReference>
<accession>A0ABV8P9Z8</accession>
<evidence type="ECO:0000259" key="2">
    <source>
        <dbReference type="PROSITE" id="PS50110"/>
    </source>
</evidence>
<dbReference type="Gene3D" id="3.40.50.2300">
    <property type="match status" value="1"/>
</dbReference>
<dbReference type="EMBL" id="JBHSBW010000007">
    <property type="protein sequence ID" value="MFC4211064.1"/>
    <property type="molecule type" value="Genomic_DNA"/>
</dbReference>
<organism evidence="3 4">
    <name type="scientific">Pedobacter lithocola</name>
    <dbReference type="NCBI Taxonomy" id="1908239"/>
    <lineage>
        <taxon>Bacteria</taxon>
        <taxon>Pseudomonadati</taxon>
        <taxon>Bacteroidota</taxon>
        <taxon>Sphingobacteriia</taxon>
        <taxon>Sphingobacteriales</taxon>
        <taxon>Sphingobacteriaceae</taxon>
        <taxon>Pedobacter</taxon>
    </lineage>
</organism>